<gene>
    <name evidence="2" type="ORF">GYA93_08560</name>
</gene>
<keyword evidence="3" id="KW-1185">Reference proteome</keyword>
<dbReference type="RefSeq" id="WP_053777458.1">
    <property type="nucleotide sequence ID" value="NZ_JAADZU010000020.1"/>
</dbReference>
<comment type="caution">
    <text evidence="2">The sequence shown here is derived from an EMBL/GenBank/DDBJ whole genome shotgun (WGS) entry which is preliminary data.</text>
</comment>
<name>A0A7K3LQ21_9ACTN</name>
<dbReference type="InterPro" id="IPR050625">
    <property type="entry name" value="ParA/MinD_ATPase"/>
</dbReference>
<dbReference type="Gene3D" id="3.40.50.300">
    <property type="entry name" value="P-loop containing nucleotide triphosphate hydrolases"/>
    <property type="match status" value="1"/>
</dbReference>
<reference evidence="2 3" key="1">
    <citation type="submission" date="2020-01" db="EMBL/GenBank/DDBJ databases">
        <title>Investigation of new actinobacteria for the biodesulphurisation of diesel fuel.</title>
        <authorList>
            <person name="Athi Narayanan S.M."/>
        </authorList>
    </citation>
    <scope>NUCLEOTIDE SEQUENCE [LARGE SCALE GENOMIC DNA]</scope>
    <source>
        <strain evidence="2 3">213E</strain>
    </source>
</reference>
<dbReference type="PANTHER" id="PTHR43384:SF11">
    <property type="entry name" value="SEPTUM SITE DETERMINING PROTEIN"/>
    <property type="match status" value="1"/>
</dbReference>
<dbReference type="PANTHER" id="PTHR43384">
    <property type="entry name" value="SEPTUM SITE-DETERMINING PROTEIN MIND HOMOLOG, CHLOROPLASTIC-RELATED"/>
    <property type="match status" value="1"/>
</dbReference>
<proteinExistence type="predicted"/>
<dbReference type="Pfam" id="PF26563">
    <property type="entry name" value="Rv3660c_N"/>
    <property type="match status" value="1"/>
</dbReference>
<dbReference type="GO" id="GO:0009898">
    <property type="term" value="C:cytoplasmic side of plasma membrane"/>
    <property type="evidence" value="ECO:0007669"/>
    <property type="project" value="TreeGrafter"/>
</dbReference>
<evidence type="ECO:0000259" key="1">
    <source>
        <dbReference type="Pfam" id="PF26563"/>
    </source>
</evidence>
<organism evidence="2 3">
    <name type="scientific">Gordonia desulfuricans</name>
    <dbReference type="NCBI Taxonomy" id="89051"/>
    <lineage>
        <taxon>Bacteria</taxon>
        <taxon>Bacillati</taxon>
        <taxon>Actinomycetota</taxon>
        <taxon>Actinomycetes</taxon>
        <taxon>Mycobacteriales</taxon>
        <taxon>Gordoniaceae</taxon>
        <taxon>Gordonia</taxon>
    </lineage>
</organism>
<dbReference type="InterPro" id="IPR022521">
    <property type="entry name" value="Rv3660c"/>
</dbReference>
<dbReference type="GO" id="GO:0051782">
    <property type="term" value="P:negative regulation of cell division"/>
    <property type="evidence" value="ECO:0007669"/>
    <property type="project" value="TreeGrafter"/>
</dbReference>
<dbReference type="GO" id="GO:0005524">
    <property type="term" value="F:ATP binding"/>
    <property type="evidence" value="ECO:0007669"/>
    <property type="project" value="TreeGrafter"/>
</dbReference>
<dbReference type="EMBL" id="JAADZU010000020">
    <property type="protein sequence ID" value="NDK89627.1"/>
    <property type="molecule type" value="Genomic_DNA"/>
</dbReference>
<accession>A0A7K3LQ21</accession>
<dbReference type="NCBIfam" id="TIGR03815">
    <property type="entry name" value="CpaE_hom_Actino"/>
    <property type="match status" value="1"/>
</dbReference>
<evidence type="ECO:0000313" key="3">
    <source>
        <dbReference type="Proteomes" id="UP000466307"/>
    </source>
</evidence>
<dbReference type="SUPFAM" id="SSF52540">
    <property type="entry name" value="P-loop containing nucleoside triphosphate hydrolases"/>
    <property type="match status" value="1"/>
</dbReference>
<evidence type="ECO:0000313" key="2">
    <source>
        <dbReference type="EMBL" id="NDK89627.1"/>
    </source>
</evidence>
<dbReference type="Proteomes" id="UP000466307">
    <property type="component" value="Unassembled WGS sequence"/>
</dbReference>
<dbReference type="InterPro" id="IPR059050">
    <property type="entry name" value="Rv3660c_N"/>
</dbReference>
<dbReference type="InterPro" id="IPR027417">
    <property type="entry name" value="P-loop_NTPase"/>
</dbReference>
<dbReference type="AlphaFoldDB" id="A0A7K3LQ21"/>
<dbReference type="GO" id="GO:0005829">
    <property type="term" value="C:cytosol"/>
    <property type="evidence" value="ECO:0007669"/>
    <property type="project" value="TreeGrafter"/>
</dbReference>
<dbReference type="GO" id="GO:0016887">
    <property type="term" value="F:ATP hydrolysis activity"/>
    <property type="evidence" value="ECO:0007669"/>
    <property type="project" value="TreeGrafter"/>
</dbReference>
<protein>
    <recommendedName>
        <fullName evidence="1">Rv3660c-like CheY-like N-terminal domain-containing protein</fullName>
    </recommendedName>
</protein>
<feature type="domain" description="Rv3660c-like CheY-like N-terminal" evidence="1">
    <location>
        <begin position="8"/>
        <end position="113"/>
    </location>
</feature>
<sequence>MSETLLVLVHADLRDDVARCAAAAGYRMVVGEPASCRAEWLRARAVVADPEAVTALRSASVPRRDGVLLVAAGEPPPAVWRAAIDLGAGEAALLPADEGHLVRRLTDLRMPRRAGGGGIAVIGAHGGAGASVLAAAAASVAVDDGDRVLLLDADDLGGGLDLTLGVEDRPGLRWQDLTLEGGTVSGQALHRALPAVGDRLSVLAGRRDDPRPVTADAVLATVDAGRAHGDLVVVDLPRADSAVVRGVVESVDLVVLVTTATVAGCAAARQVAARLLHDAVGVGLAVRGPAPGGLRAAQIADAVGMAVLAAYRPDPRLPGALEDGRLRLGTRSPLRRAARAIVQAARIGERAA</sequence>